<dbReference type="PANTHER" id="PTHR45569:SF1">
    <property type="entry name" value="SENSOR PROTEIN KDPD"/>
    <property type="match status" value="1"/>
</dbReference>
<dbReference type="InterPro" id="IPR006016">
    <property type="entry name" value="UspA"/>
</dbReference>
<evidence type="ECO:0000259" key="4">
    <source>
        <dbReference type="Pfam" id="PF00582"/>
    </source>
</evidence>
<feature type="domain" description="UspA" evidence="4">
    <location>
        <begin position="253"/>
        <end position="376"/>
    </location>
</feature>
<dbReference type="InterPro" id="IPR027417">
    <property type="entry name" value="P-loop_NTPase"/>
</dbReference>
<dbReference type="SUPFAM" id="SSF52540">
    <property type="entry name" value="P-loop containing nucleoside triphosphate hydrolases"/>
    <property type="match status" value="1"/>
</dbReference>
<keyword evidence="7" id="KW-1185">Reference proteome</keyword>
<evidence type="ECO:0000313" key="6">
    <source>
        <dbReference type="EMBL" id="RID88322.1"/>
    </source>
</evidence>
<dbReference type="Pfam" id="PF00582">
    <property type="entry name" value="Usp"/>
    <property type="match status" value="1"/>
</dbReference>
<accession>A0A398BEB4</accession>
<feature type="domain" description="Signal transduction histidine kinase osmosensitive K+ channel sensor N-terminal" evidence="5">
    <location>
        <begin position="418"/>
        <end position="626"/>
    </location>
</feature>
<dbReference type="AlphaFoldDB" id="A0A398BEB4"/>
<dbReference type="OrthoDB" id="9806130at2"/>
<dbReference type="Gene3D" id="3.40.50.620">
    <property type="entry name" value="HUPs"/>
    <property type="match status" value="1"/>
</dbReference>
<organism evidence="6 7">
    <name type="scientific">Mesobacillus zeae</name>
    <dbReference type="NCBI Taxonomy" id="1917180"/>
    <lineage>
        <taxon>Bacteria</taxon>
        <taxon>Bacillati</taxon>
        <taxon>Bacillota</taxon>
        <taxon>Bacilli</taxon>
        <taxon>Bacillales</taxon>
        <taxon>Bacillaceae</taxon>
        <taxon>Mesobacillus</taxon>
    </lineage>
</organism>
<reference evidence="6 7" key="1">
    <citation type="submission" date="2018-08" db="EMBL/GenBank/DDBJ databases">
        <title>Bacillus jemisoniae sp. nov., Bacillus chryseoplanitiae sp. nov., Bacillus resnikiae sp. nov., and Bacillus frankliniae sp. nov., isolated from Viking spacecraft and associated surfaces.</title>
        <authorList>
            <person name="Seuylemezian A."/>
            <person name="Vaishampayan P."/>
        </authorList>
    </citation>
    <scope>NUCLEOTIDE SEQUENCE [LARGE SCALE GENOMIC DNA]</scope>
    <source>
        <strain evidence="6 7">JJ-247</strain>
    </source>
</reference>
<evidence type="ECO:0000313" key="7">
    <source>
        <dbReference type="Proteomes" id="UP000265816"/>
    </source>
</evidence>
<name>A0A398BEB4_9BACI</name>
<comment type="caution">
    <text evidence="6">The sequence shown here is derived from an EMBL/GenBank/DDBJ whole genome shotgun (WGS) entry which is preliminary data.</text>
</comment>
<dbReference type="EMBL" id="QWVT01000007">
    <property type="protein sequence ID" value="RID88322.1"/>
    <property type="molecule type" value="Genomic_DNA"/>
</dbReference>
<protein>
    <submittedName>
        <fullName evidence="6">Histidine kinase</fullName>
    </submittedName>
</protein>
<dbReference type="Pfam" id="PF02702">
    <property type="entry name" value="KdpD"/>
    <property type="match status" value="2"/>
</dbReference>
<keyword evidence="3" id="KW-0902">Two-component regulatory system</keyword>
<keyword evidence="1" id="KW-0808">Transferase</keyword>
<dbReference type="Proteomes" id="UP000265816">
    <property type="component" value="Unassembled WGS sequence"/>
</dbReference>
<sequence>MNEEFGRKSAKAYLAAQEKMGRGSLKIILGAVSGAGKTFHLLEEGNRLAAKGITTCIGIADTFDYPGLRDQIGFLEIFPPVIWNHKGRENHDINLERLLDTNPEVVLIDTLAGRNRPCARNKTRLEDVKELLAANISVIATMNITDLERVGELVHSHTGIKVKSCRLPISILEIADEVKLLDVSPESIFARSKEGNIKISKNGDIPEIIMRRAEHLAILREISLRVLAGEVHADLEEYRISRGMKGASGSTEKIMVAAQYHWNGSILVRRGHQIAKRLGAELVIACFLPKNKKLTLEEAAFKASLEKLADKLDAGITELRVVQKHIADEIVEYAIKSCATRLVMGHSKQSRLQEAFHGSILNHILKKAKNIDVILVPDRADTYGERLLPAKNENQRRKESFKRLSEEEKQKQLEKLHRGKFKIYIGAAPGVGKTYTMLAEGRFLKEKGADVVIGLLETHGRIETQAQAEGLETIPRKKISYKTVLLEEMDTEAIIERKPEVALIDELAHTNIPGSLKAKRYEDIERILSAGISVIATLNIQHVESLNDAIRQITGVKVRETVPDYVLKEADEMELVDLSPKALRQRMKDGNIYRRDKVNQALNNFFSLGNLIALRELALRELADDVDERLESWERNKGMRGPWRKEEAIFVCIPLRPDGEKLVRKGFRMAYRLKAVWYVAHAKERGTFSNDEKKMLGKLRALTENLGGIFMLIESGTTKRVVNPLLNEMEKRKVTQVVIGHSYKSFLKGYVGGNIVKKLLRCTRHLDVLVVADS</sequence>
<dbReference type="FunFam" id="3.40.50.300:FF:000483">
    <property type="entry name" value="Sensor histidine kinase KdpD"/>
    <property type="match status" value="1"/>
</dbReference>
<dbReference type="PANTHER" id="PTHR45569">
    <property type="entry name" value="SENSOR PROTEIN KDPD"/>
    <property type="match status" value="1"/>
</dbReference>
<evidence type="ECO:0000256" key="3">
    <source>
        <dbReference type="ARBA" id="ARBA00023012"/>
    </source>
</evidence>
<dbReference type="SUPFAM" id="SSF52402">
    <property type="entry name" value="Adenine nucleotide alpha hydrolases-like"/>
    <property type="match status" value="2"/>
</dbReference>
<dbReference type="RefSeq" id="WP_119111240.1">
    <property type="nucleotide sequence ID" value="NZ_CBCSEO010000008.1"/>
</dbReference>
<dbReference type="GO" id="GO:0000155">
    <property type="term" value="F:phosphorelay sensor kinase activity"/>
    <property type="evidence" value="ECO:0007669"/>
    <property type="project" value="InterPro"/>
</dbReference>
<evidence type="ECO:0000259" key="5">
    <source>
        <dbReference type="Pfam" id="PF02702"/>
    </source>
</evidence>
<gene>
    <name evidence="6" type="ORF">D1970_02170</name>
</gene>
<proteinExistence type="predicted"/>
<dbReference type="InterPro" id="IPR003852">
    <property type="entry name" value="Sig_transdc_His_kinase_KdpD_N"/>
</dbReference>
<evidence type="ECO:0000256" key="1">
    <source>
        <dbReference type="ARBA" id="ARBA00022679"/>
    </source>
</evidence>
<dbReference type="GO" id="GO:0005737">
    <property type="term" value="C:cytoplasm"/>
    <property type="evidence" value="ECO:0007669"/>
    <property type="project" value="UniProtKB-ARBA"/>
</dbReference>
<keyword evidence="2 6" id="KW-0418">Kinase</keyword>
<dbReference type="InterPro" id="IPR052023">
    <property type="entry name" value="Histidine_kinase_KdpD"/>
</dbReference>
<dbReference type="InterPro" id="IPR014729">
    <property type="entry name" value="Rossmann-like_a/b/a_fold"/>
</dbReference>
<feature type="domain" description="Signal transduction histidine kinase osmosensitive K+ channel sensor N-terminal" evidence="5">
    <location>
        <begin position="22"/>
        <end position="231"/>
    </location>
</feature>
<dbReference type="GO" id="GO:0005886">
    <property type="term" value="C:plasma membrane"/>
    <property type="evidence" value="ECO:0007669"/>
    <property type="project" value="TreeGrafter"/>
</dbReference>
<dbReference type="Gene3D" id="3.40.50.300">
    <property type="entry name" value="P-loop containing nucleotide triphosphate hydrolases"/>
    <property type="match status" value="2"/>
</dbReference>
<evidence type="ECO:0000256" key="2">
    <source>
        <dbReference type="ARBA" id="ARBA00022777"/>
    </source>
</evidence>